<dbReference type="GO" id="GO:0005737">
    <property type="term" value="C:cytoplasm"/>
    <property type="evidence" value="ECO:0007669"/>
    <property type="project" value="UniProtKB-SubCell"/>
</dbReference>
<dbReference type="SUPFAM" id="SSF55681">
    <property type="entry name" value="Class II aaRS and biotin synthetases"/>
    <property type="match status" value="1"/>
</dbReference>
<dbReference type="NCBIfam" id="TIGR00418">
    <property type="entry name" value="thrS"/>
    <property type="match status" value="1"/>
</dbReference>
<evidence type="ECO:0000256" key="6">
    <source>
        <dbReference type="ARBA" id="ARBA00022833"/>
    </source>
</evidence>
<dbReference type="HAMAP" id="MF_00184">
    <property type="entry name" value="Thr_tRNA_synth"/>
    <property type="match status" value="1"/>
</dbReference>
<keyword evidence="6 12" id="KW-0862">Zinc</keyword>
<feature type="domain" description="Aminoacyl-transfer RNA synthetases class-II family profile" evidence="13">
    <location>
        <begin position="185"/>
        <end position="486"/>
    </location>
</feature>
<dbReference type="InterPro" id="IPR004154">
    <property type="entry name" value="Anticodon-bd"/>
</dbReference>
<keyword evidence="3 12" id="KW-0436">Ligase</keyword>
<evidence type="ECO:0000313" key="14">
    <source>
        <dbReference type="EMBL" id="MYE38067.1"/>
    </source>
</evidence>
<dbReference type="Gene3D" id="3.30.54.20">
    <property type="match status" value="1"/>
</dbReference>
<keyword evidence="9 12" id="KW-0648">Protein biosynthesis</keyword>
<sequence length="590" mass="67868">MTTPSSLDNIRHTLAHILAQAVQHHYPDAHITIGPTTKDGFYYDFANVTIPDTALKDIETTMKKILQQNLAMRYEEWDVKKAKTYFTEHNQPYKIELVGELESAGKTTVGVVHTGDQFTDLCQGGHANTTKEIDANAFSLLRVSGAYWRGDEANTMLTRVYGVAFSTPQDLKQYYANQEEAKKRDHRVLGKRLDLFTFSPLVGSGLPLFTPKGTLLRETLLAYLWELSQQYGYEKVTIPHITKIDLYEKSGHADKFRDEFFTVHGSQSNQNFVLKPMNCPHHTQIYASKPRSFRELPLRFTETTVQYRDEKPGELLGLSRVRAFNVDDAHIFCTKEHIRQEVSNIVRIIHSFYKTLGMWNKDTFWVSLSVRDPKHPENYLGTDENWTVAEQCLQEVSTEHNLNAEKKEGEAAFYGPKLDFMFQDALGREWQLATAQIDFVQPERFNLEYTDTNGKKQTAVIIHRAIAGSLERFLSILIEHFGGAFPVWLSPEHVWVVPISEKYNEYAQEIHKELVQKNIRSVCHTENEALGKKIRNGETQKIPYLLIVGEKEQKERTVSVRSTRTNTNTTTSLENFISSTQTEIEKRQYE</sequence>
<dbReference type="SMART" id="SM00863">
    <property type="entry name" value="tRNA_SAD"/>
    <property type="match status" value="1"/>
</dbReference>
<accession>A0A845D9M3</accession>
<dbReference type="InterPro" id="IPR045864">
    <property type="entry name" value="aa-tRNA-synth_II/BPL/LPL"/>
</dbReference>
<evidence type="ECO:0000313" key="15">
    <source>
        <dbReference type="Proteomes" id="UP000449092"/>
    </source>
</evidence>
<dbReference type="EMBL" id="VXOY01000010">
    <property type="protein sequence ID" value="MYE38067.1"/>
    <property type="molecule type" value="Genomic_DNA"/>
</dbReference>
<comment type="caution">
    <text evidence="12">Lacks conserved residue(s) required for the propagation of feature annotation.</text>
</comment>
<feature type="binding site" evidence="12">
    <location>
        <position position="279"/>
    </location>
    <ligand>
        <name>Zn(2+)</name>
        <dbReference type="ChEBI" id="CHEBI:29105"/>
        <note>catalytic</note>
    </ligand>
</feature>
<dbReference type="GO" id="GO:0005524">
    <property type="term" value="F:ATP binding"/>
    <property type="evidence" value="ECO:0007669"/>
    <property type="project" value="UniProtKB-UniRule"/>
</dbReference>
<dbReference type="FunFam" id="3.40.50.800:FF:000001">
    <property type="entry name" value="Threonine--tRNA ligase"/>
    <property type="match status" value="1"/>
</dbReference>
<comment type="caution">
    <text evidence="14">The sequence shown here is derived from an EMBL/GenBank/DDBJ whole genome shotgun (WGS) entry which is preliminary data.</text>
</comment>
<dbReference type="PANTHER" id="PTHR11451:SF44">
    <property type="entry name" value="THREONINE--TRNA LIGASE, CHLOROPLASTIC_MITOCHONDRIAL 2"/>
    <property type="match status" value="1"/>
</dbReference>
<proteinExistence type="inferred from homology"/>
<dbReference type="GO" id="GO:0046872">
    <property type="term" value="F:metal ion binding"/>
    <property type="evidence" value="ECO:0007669"/>
    <property type="project" value="UniProtKB-KW"/>
</dbReference>
<evidence type="ECO:0000256" key="2">
    <source>
        <dbReference type="ARBA" id="ARBA00022555"/>
    </source>
</evidence>
<comment type="subcellular location">
    <subcellularLocation>
        <location evidence="12">Cytoplasm</location>
    </subcellularLocation>
</comment>
<keyword evidence="10 12" id="KW-0030">Aminoacyl-tRNA synthetase</keyword>
<dbReference type="PRINTS" id="PR01047">
    <property type="entry name" value="TRNASYNTHTHR"/>
</dbReference>
<dbReference type="Proteomes" id="UP000449092">
    <property type="component" value="Unassembled WGS sequence"/>
</dbReference>
<evidence type="ECO:0000256" key="3">
    <source>
        <dbReference type="ARBA" id="ARBA00022598"/>
    </source>
</evidence>
<dbReference type="SUPFAM" id="SSF55186">
    <property type="entry name" value="ThrRS/AlaRS common domain"/>
    <property type="match status" value="1"/>
</dbReference>
<dbReference type="Gene3D" id="3.30.980.10">
    <property type="entry name" value="Threonyl-trna Synthetase, Chain A, domain 2"/>
    <property type="match status" value="1"/>
</dbReference>
<dbReference type="Pfam" id="PF00587">
    <property type="entry name" value="tRNA-synt_2b"/>
    <property type="match status" value="1"/>
</dbReference>
<keyword evidence="12" id="KW-0963">Cytoplasm</keyword>
<feature type="binding site" evidence="12">
    <location>
        <position position="463"/>
    </location>
    <ligand>
        <name>Zn(2+)</name>
        <dbReference type="ChEBI" id="CHEBI:29105"/>
        <note>catalytic</note>
    </ligand>
</feature>
<evidence type="ECO:0000259" key="13">
    <source>
        <dbReference type="PROSITE" id="PS50862"/>
    </source>
</evidence>
<keyword evidence="2 12" id="KW-0820">tRNA-binding</keyword>
<dbReference type="Pfam" id="PF07973">
    <property type="entry name" value="tRNA_SAD"/>
    <property type="match status" value="1"/>
</dbReference>
<gene>
    <name evidence="12" type="primary">thrS</name>
    <name evidence="14" type="ORF">F4X82_00920</name>
</gene>
<dbReference type="FunFam" id="3.30.930.10:FF:000002">
    <property type="entry name" value="Threonine--tRNA ligase"/>
    <property type="match status" value="1"/>
</dbReference>
<evidence type="ECO:0000256" key="10">
    <source>
        <dbReference type="ARBA" id="ARBA00023146"/>
    </source>
</evidence>
<evidence type="ECO:0000256" key="7">
    <source>
        <dbReference type="ARBA" id="ARBA00022840"/>
    </source>
</evidence>
<dbReference type="Gene3D" id="3.30.930.10">
    <property type="entry name" value="Bira Bifunctional Protein, Domain 2"/>
    <property type="match status" value="1"/>
</dbReference>
<dbReference type="Gene3D" id="3.40.50.800">
    <property type="entry name" value="Anticodon-binding domain"/>
    <property type="match status" value="1"/>
</dbReference>
<dbReference type="InterPro" id="IPR047246">
    <property type="entry name" value="ThrRS_anticodon"/>
</dbReference>
<dbReference type="PROSITE" id="PS50862">
    <property type="entry name" value="AA_TRNA_LIGASE_II"/>
    <property type="match status" value="1"/>
</dbReference>
<evidence type="ECO:0000256" key="9">
    <source>
        <dbReference type="ARBA" id="ARBA00022917"/>
    </source>
</evidence>
<keyword evidence="8 12" id="KW-0694">RNA-binding</keyword>
<comment type="catalytic activity">
    <reaction evidence="11 12">
        <text>tRNA(Thr) + L-threonine + ATP = L-threonyl-tRNA(Thr) + AMP + diphosphate + H(+)</text>
        <dbReference type="Rhea" id="RHEA:24624"/>
        <dbReference type="Rhea" id="RHEA-COMP:9670"/>
        <dbReference type="Rhea" id="RHEA-COMP:9704"/>
        <dbReference type="ChEBI" id="CHEBI:15378"/>
        <dbReference type="ChEBI" id="CHEBI:30616"/>
        <dbReference type="ChEBI" id="CHEBI:33019"/>
        <dbReference type="ChEBI" id="CHEBI:57926"/>
        <dbReference type="ChEBI" id="CHEBI:78442"/>
        <dbReference type="ChEBI" id="CHEBI:78534"/>
        <dbReference type="ChEBI" id="CHEBI:456215"/>
        <dbReference type="EC" id="6.1.1.3"/>
    </reaction>
</comment>
<dbReference type="InterPro" id="IPR033728">
    <property type="entry name" value="ThrRS_core"/>
</dbReference>
<evidence type="ECO:0000256" key="8">
    <source>
        <dbReference type="ARBA" id="ARBA00022884"/>
    </source>
</evidence>
<protein>
    <recommendedName>
        <fullName evidence="12">Threonine--tRNA ligase</fullName>
        <ecNumber evidence="12">6.1.1.3</ecNumber>
    </recommendedName>
    <alternativeName>
        <fullName evidence="12">Threonyl-tRNA synthetase</fullName>
        <shortName evidence="12">ThrRS</shortName>
    </alternativeName>
</protein>
<name>A0A845D9M3_9BACT</name>
<evidence type="ECO:0000256" key="4">
    <source>
        <dbReference type="ARBA" id="ARBA00022723"/>
    </source>
</evidence>
<reference evidence="14 15" key="1">
    <citation type="submission" date="2019-09" db="EMBL/GenBank/DDBJ databases">
        <title>Characterisation of the sponge microbiome using genome-centric metagenomics.</title>
        <authorList>
            <person name="Engelberts J.P."/>
            <person name="Robbins S.J."/>
            <person name="De Goeij J.M."/>
            <person name="Aranda M."/>
            <person name="Bell S.C."/>
            <person name="Webster N.S."/>
        </authorList>
    </citation>
    <scope>NUCLEOTIDE SEQUENCE [LARGE SCALE GENOMIC DNA]</scope>
    <source>
        <strain evidence="14">SB0662_bin_43</strain>
    </source>
</reference>
<dbReference type="GO" id="GO:0000049">
    <property type="term" value="F:tRNA binding"/>
    <property type="evidence" value="ECO:0007669"/>
    <property type="project" value="UniProtKB-KW"/>
</dbReference>
<dbReference type="AlphaFoldDB" id="A0A845D9M3"/>
<dbReference type="InterPro" id="IPR002314">
    <property type="entry name" value="aa-tRNA-synt_IIb"/>
</dbReference>
<feature type="binding site" evidence="12">
    <location>
        <position position="330"/>
    </location>
    <ligand>
        <name>Zn(2+)</name>
        <dbReference type="ChEBI" id="CHEBI:29105"/>
        <note>catalytic</note>
    </ligand>
</feature>
<dbReference type="InterPro" id="IPR012947">
    <property type="entry name" value="tRNA_SAD"/>
</dbReference>
<keyword evidence="4 12" id="KW-0479">Metal-binding</keyword>
<dbReference type="Pfam" id="PF03129">
    <property type="entry name" value="HGTP_anticodon"/>
    <property type="match status" value="1"/>
</dbReference>
<evidence type="ECO:0000256" key="1">
    <source>
        <dbReference type="ARBA" id="ARBA00008226"/>
    </source>
</evidence>
<dbReference type="InterPro" id="IPR018163">
    <property type="entry name" value="Thr/Ala-tRNA-synth_IIc_edit"/>
</dbReference>
<dbReference type="EC" id="6.1.1.3" evidence="12"/>
<dbReference type="CDD" id="cd00771">
    <property type="entry name" value="ThrRS_core"/>
    <property type="match status" value="1"/>
</dbReference>
<comment type="subunit">
    <text evidence="12">Homodimer.</text>
</comment>
<organism evidence="14 15">
    <name type="scientific">Candidatus Spechtbacteria bacterium SB0662_bin_43</name>
    <dbReference type="NCBI Taxonomy" id="2604897"/>
    <lineage>
        <taxon>Bacteria</taxon>
        <taxon>Candidatus Spechtiibacteriota</taxon>
    </lineage>
</organism>
<dbReference type="InterPro" id="IPR006195">
    <property type="entry name" value="aa-tRNA-synth_II"/>
</dbReference>
<dbReference type="InterPro" id="IPR002320">
    <property type="entry name" value="Thr-tRNA-ligase_IIa"/>
</dbReference>
<comment type="similarity">
    <text evidence="1 12">Belongs to the class-II aminoacyl-tRNA synthetase family.</text>
</comment>
<dbReference type="InterPro" id="IPR036621">
    <property type="entry name" value="Anticodon-bd_dom_sf"/>
</dbReference>
<evidence type="ECO:0000256" key="11">
    <source>
        <dbReference type="ARBA" id="ARBA00049515"/>
    </source>
</evidence>
<dbReference type="PANTHER" id="PTHR11451">
    <property type="entry name" value="THREONINE-TRNA LIGASE"/>
    <property type="match status" value="1"/>
</dbReference>
<dbReference type="SUPFAM" id="SSF52954">
    <property type="entry name" value="Class II aaRS ABD-related"/>
    <property type="match status" value="1"/>
</dbReference>
<comment type="cofactor">
    <cofactor evidence="12">
        <name>Zn(2+)</name>
        <dbReference type="ChEBI" id="CHEBI:29105"/>
    </cofactor>
    <text evidence="12">Binds 1 zinc ion per subunit.</text>
</comment>
<evidence type="ECO:0000256" key="12">
    <source>
        <dbReference type="HAMAP-Rule" id="MF_00184"/>
    </source>
</evidence>
<dbReference type="CDD" id="cd00860">
    <property type="entry name" value="ThrRS_anticodon"/>
    <property type="match status" value="1"/>
</dbReference>
<keyword evidence="5 12" id="KW-0547">Nucleotide-binding</keyword>
<keyword evidence="7 12" id="KW-0067">ATP-binding</keyword>
<evidence type="ECO:0000256" key="5">
    <source>
        <dbReference type="ARBA" id="ARBA00022741"/>
    </source>
</evidence>
<dbReference type="GO" id="GO:0006435">
    <property type="term" value="P:threonyl-tRNA aminoacylation"/>
    <property type="evidence" value="ECO:0007669"/>
    <property type="project" value="UniProtKB-UniRule"/>
</dbReference>
<dbReference type="GO" id="GO:0004829">
    <property type="term" value="F:threonine-tRNA ligase activity"/>
    <property type="evidence" value="ECO:0007669"/>
    <property type="project" value="UniProtKB-UniRule"/>
</dbReference>